<feature type="domain" description="Chitin-binding type-2" evidence="2">
    <location>
        <begin position="24"/>
        <end position="81"/>
    </location>
</feature>
<accession>A0AAW1ME41</accession>
<dbReference type="AlphaFoldDB" id="A0AAW1ME41"/>
<comment type="caution">
    <text evidence="3">The sequence shown here is derived from an EMBL/GenBank/DDBJ whole genome shotgun (WGS) entry which is preliminary data.</text>
</comment>
<feature type="chain" id="PRO_5043934712" description="Chitin-binding type-2 domain-containing protein" evidence="1">
    <location>
        <begin position="25"/>
        <end position="152"/>
    </location>
</feature>
<dbReference type="GO" id="GO:0008061">
    <property type="term" value="F:chitin binding"/>
    <property type="evidence" value="ECO:0007669"/>
    <property type="project" value="InterPro"/>
</dbReference>
<keyword evidence="1" id="KW-0732">Signal</keyword>
<evidence type="ECO:0000313" key="3">
    <source>
        <dbReference type="EMBL" id="KAK9745587.1"/>
    </source>
</evidence>
<evidence type="ECO:0000256" key="1">
    <source>
        <dbReference type="SAM" id="SignalP"/>
    </source>
</evidence>
<proteinExistence type="predicted"/>
<name>A0AAW1ME41_POPJA</name>
<dbReference type="Proteomes" id="UP001458880">
    <property type="component" value="Unassembled WGS sequence"/>
</dbReference>
<dbReference type="InterPro" id="IPR036508">
    <property type="entry name" value="Chitin-bd_dom_sf"/>
</dbReference>
<protein>
    <recommendedName>
        <fullName evidence="2">Chitin-binding type-2 domain-containing protein</fullName>
    </recommendedName>
</protein>
<dbReference type="GO" id="GO:0005576">
    <property type="term" value="C:extracellular region"/>
    <property type="evidence" value="ECO:0007669"/>
    <property type="project" value="InterPro"/>
</dbReference>
<reference evidence="3 4" key="1">
    <citation type="journal article" date="2024" name="BMC Genomics">
        <title>De novo assembly and annotation of Popillia japonica's genome with initial clues to its potential as an invasive pest.</title>
        <authorList>
            <person name="Cucini C."/>
            <person name="Boschi S."/>
            <person name="Funari R."/>
            <person name="Cardaioli E."/>
            <person name="Iannotti N."/>
            <person name="Marturano G."/>
            <person name="Paoli F."/>
            <person name="Bruttini M."/>
            <person name="Carapelli A."/>
            <person name="Frati F."/>
            <person name="Nardi F."/>
        </authorList>
    </citation>
    <scope>NUCLEOTIDE SEQUENCE [LARGE SCALE GENOMIC DNA]</scope>
    <source>
        <strain evidence="3">DMR45628</strain>
    </source>
</reference>
<gene>
    <name evidence="3" type="ORF">QE152_g6818</name>
</gene>
<dbReference type="EMBL" id="JASPKY010000047">
    <property type="protein sequence ID" value="KAK9745587.1"/>
    <property type="molecule type" value="Genomic_DNA"/>
</dbReference>
<sequence>MFSTSITTILILIIASSLFDQYTTQNCTTTGRFSIYGTNCKYYIHCTYAGGVYYSTTFYCPGTTFFSPRSQACVATFTCGDTYCDTAMTDIVNSTYADFLDPNLSDGVSYIRCARYNDTAIFPTYLTCPFTFNISSTTGNTYNQGCCPYVTC</sequence>
<keyword evidence="4" id="KW-1185">Reference proteome</keyword>
<evidence type="ECO:0000313" key="4">
    <source>
        <dbReference type="Proteomes" id="UP001458880"/>
    </source>
</evidence>
<dbReference type="InterPro" id="IPR002557">
    <property type="entry name" value="Chitin-bd_dom"/>
</dbReference>
<evidence type="ECO:0000259" key="2">
    <source>
        <dbReference type="PROSITE" id="PS50940"/>
    </source>
</evidence>
<feature type="signal peptide" evidence="1">
    <location>
        <begin position="1"/>
        <end position="24"/>
    </location>
</feature>
<organism evidence="3 4">
    <name type="scientific">Popillia japonica</name>
    <name type="common">Japanese beetle</name>
    <dbReference type="NCBI Taxonomy" id="7064"/>
    <lineage>
        <taxon>Eukaryota</taxon>
        <taxon>Metazoa</taxon>
        <taxon>Ecdysozoa</taxon>
        <taxon>Arthropoda</taxon>
        <taxon>Hexapoda</taxon>
        <taxon>Insecta</taxon>
        <taxon>Pterygota</taxon>
        <taxon>Neoptera</taxon>
        <taxon>Endopterygota</taxon>
        <taxon>Coleoptera</taxon>
        <taxon>Polyphaga</taxon>
        <taxon>Scarabaeiformia</taxon>
        <taxon>Scarabaeidae</taxon>
        <taxon>Rutelinae</taxon>
        <taxon>Popillia</taxon>
    </lineage>
</organism>
<dbReference type="Pfam" id="PF01607">
    <property type="entry name" value="CBM_14"/>
    <property type="match status" value="1"/>
</dbReference>
<dbReference type="PROSITE" id="PS50940">
    <property type="entry name" value="CHIT_BIND_II"/>
    <property type="match status" value="1"/>
</dbReference>
<dbReference type="SUPFAM" id="SSF57625">
    <property type="entry name" value="Invertebrate chitin-binding proteins"/>
    <property type="match status" value="1"/>
</dbReference>